<name>A0AA36IGF1_9DINO</name>
<feature type="chain" id="PRO_5041260870" evidence="1">
    <location>
        <begin position="18"/>
        <end position="99"/>
    </location>
</feature>
<evidence type="ECO:0000256" key="1">
    <source>
        <dbReference type="SAM" id="SignalP"/>
    </source>
</evidence>
<organism evidence="2 3">
    <name type="scientific">Effrenium voratum</name>
    <dbReference type="NCBI Taxonomy" id="2562239"/>
    <lineage>
        <taxon>Eukaryota</taxon>
        <taxon>Sar</taxon>
        <taxon>Alveolata</taxon>
        <taxon>Dinophyceae</taxon>
        <taxon>Suessiales</taxon>
        <taxon>Symbiodiniaceae</taxon>
        <taxon>Effrenium</taxon>
    </lineage>
</organism>
<sequence>MARIPSLLILGLWVTEAIVVDLKTDVQTTYPKCAGSPLADSGNDKWRCDHYSGATGVQAEADCESHYETAKDNEVTIQCKASRQGPGTFNCLASEPCTT</sequence>
<keyword evidence="1" id="KW-0732">Signal</keyword>
<reference evidence="2" key="1">
    <citation type="submission" date="2023-08" db="EMBL/GenBank/DDBJ databases">
        <authorList>
            <person name="Chen Y."/>
            <person name="Shah S."/>
            <person name="Dougan E. K."/>
            <person name="Thang M."/>
            <person name="Chan C."/>
        </authorList>
    </citation>
    <scope>NUCLEOTIDE SEQUENCE</scope>
</reference>
<proteinExistence type="predicted"/>
<dbReference type="EMBL" id="CAUJNA010001473">
    <property type="protein sequence ID" value="CAJ1387186.1"/>
    <property type="molecule type" value="Genomic_DNA"/>
</dbReference>
<accession>A0AA36IGF1</accession>
<gene>
    <name evidence="2" type="ORF">EVOR1521_LOCUS13312</name>
</gene>
<evidence type="ECO:0000313" key="2">
    <source>
        <dbReference type="EMBL" id="CAJ1387186.1"/>
    </source>
</evidence>
<dbReference type="AlphaFoldDB" id="A0AA36IGF1"/>
<keyword evidence="3" id="KW-1185">Reference proteome</keyword>
<protein>
    <submittedName>
        <fullName evidence="2">Uncharacterized protein</fullName>
    </submittedName>
</protein>
<comment type="caution">
    <text evidence="2">The sequence shown here is derived from an EMBL/GenBank/DDBJ whole genome shotgun (WGS) entry which is preliminary data.</text>
</comment>
<evidence type="ECO:0000313" key="3">
    <source>
        <dbReference type="Proteomes" id="UP001178507"/>
    </source>
</evidence>
<feature type="signal peptide" evidence="1">
    <location>
        <begin position="1"/>
        <end position="17"/>
    </location>
</feature>
<dbReference type="Proteomes" id="UP001178507">
    <property type="component" value="Unassembled WGS sequence"/>
</dbReference>